<dbReference type="EnsemblPlants" id="Pp3c14_5020V3.1">
    <property type="protein sequence ID" value="PAC:32961468.CDS.1"/>
    <property type="gene ID" value="Pp3c14_5020"/>
</dbReference>
<gene>
    <name evidence="1" type="ORF">PHYPA_018039</name>
</gene>
<reference evidence="2" key="3">
    <citation type="submission" date="2020-12" db="UniProtKB">
        <authorList>
            <consortium name="EnsemblPlants"/>
        </authorList>
    </citation>
    <scope>IDENTIFICATION</scope>
</reference>
<accession>A0A2K1JH63</accession>
<keyword evidence="3" id="KW-1185">Reference proteome</keyword>
<dbReference type="AlphaFoldDB" id="A0A2K1JH63"/>
<dbReference type="EMBL" id="ABEU02000014">
    <property type="protein sequence ID" value="PNR40636.1"/>
    <property type="molecule type" value="Genomic_DNA"/>
</dbReference>
<reference evidence="1 3" key="2">
    <citation type="journal article" date="2018" name="Plant J.">
        <title>The Physcomitrella patens chromosome-scale assembly reveals moss genome structure and evolution.</title>
        <authorList>
            <person name="Lang D."/>
            <person name="Ullrich K.K."/>
            <person name="Murat F."/>
            <person name="Fuchs J."/>
            <person name="Jenkins J."/>
            <person name="Haas F.B."/>
            <person name="Piednoel M."/>
            <person name="Gundlach H."/>
            <person name="Van Bel M."/>
            <person name="Meyberg R."/>
            <person name="Vives C."/>
            <person name="Morata J."/>
            <person name="Symeonidi A."/>
            <person name="Hiss M."/>
            <person name="Muchero W."/>
            <person name="Kamisugi Y."/>
            <person name="Saleh O."/>
            <person name="Blanc G."/>
            <person name="Decker E.L."/>
            <person name="van Gessel N."/>
            <person name="Grimwood J."/>
            <person name="Hayes R.D."/>
            <person name="Graham S.W."/>
            <person name="Gunter L.E."/>
            <person name="McDaniel S.F."/>
            <person name="Hoernstein S.N.W."/>
            <person name="Larsson A."/>
            <person name="Li F.W."/>
            <person name="Perroud P.F."/>
            <person name="Phillips J."/>
            <person name="Ranjan P."/>
            <person name="Rokshar D.S."/>
            <person name="Rothfels C.J."/>
            <person name="Schneider L."/>
            <person name="Shu S."/>
            <person name="Stevenson D.W."/>
            <person name="Thummler F."/>
            <person name="Tillich M."/>
            <person name="Villarreal Aguilar J.C."/>
            <person name="Widiez T."/>
            <person name="Wong G.K."/>
            <person name="Wymore A."/>
            <person name="Zhang Y."/>
            <person name="Zimmer A.D."/>
            <person name="Quatrano R.S."/>
            <person name="Mayer K.F.X."/>
            <person name="Goodstein D."/>
            <person name="Casacuberta J.M."/>
            <person name="Vandepoele K."/>
            <person name="Reski R."/>
            <person name="Cuming A.C."/>
            <person name="Tuskan G.A."/>
            <person name="Maumus F."/>
            <person name="Salse J."/>
            <person name="Schmutz J."/>
            <person name="Rensing S.A."/>
        </authorList>
    </citation>
    <scope>NUCLEOTIDE SEQUENCE [LARGE SCALE GENOMIC DNA]</scope>
    <source>
        <strain evidence="2 3">cv. Gransden 2004</strain>
    </source>
</reference>
<reference evidence="1 3" key="1">
    <citation type="journal article" date="2008" name="Science">
        <title>The Physcomitrella genome reveals evolutionary insights into the conquest of land by plants.</title>
        <authorList>
            <person name="Rensing S."/>
            <person name="Lang D."/>
            <person name="Zimmer A."/>
            <person name="Terry A."/>
            <person name="Salamov A."/>
            <person name="Shapiro H."/>
            <person name="Nishiyama T."/>
            <person name="Perroud P.-F."/>
            <person name="Lindquist E."/>
            <person name="Kamisugi Y."/>
            <person name="Tanahashi T."/>
            <person name="Sakakibara K."/>
            <person name="Fujita T."/>
            <person name="Oishi K."/>
            <person name="Shin-I T."/>
            <person name="Kuroki Y."/>
            <person name="Toyoda A."/>
            <person name="Suzuki Y."/>
            <person name="Hashimoto A."/>
            <person name="Yamaguchi K."/>
            <person name="Sugano A."/>
            <person name="Kohara Y."/>
            <person name="Fujiyama A."/>
            <person name="Anterola A."/>
            <person name="Aoki S."/>
            <person name="Ashton N."/>
            <person name="Barbazuk W.B."/>
            <person name="Barker E."/>
            <person name="Bennetzen J."/>
            <person name="Bezanilla M."/>
            <person name="Blankenship R."/>
            <person name="Cho S.H."/>
            <person name="Dutcher S."/>
            <person name="Estelle M."/>
            <person name="Fawcett J.A."/>
            <person name="Gundlach H."/>
            <person name="Hanada K."/>
            <person name="Heyl A."/>
            <person name="Hicks K.A."/>
            <person name="Hugh J."/>
            <person name="Lohr M."/>
            <person name="Mayer K."/>
            <person name="Melkozernov A."/>
            <person name="Murata T."/>
            <person name="Nelson D."/>
            <person name="Pils B."/>
            <person name="Prigge M."/>
            <person name="Reiss B."/>
            <person name="Renner T."/>
            <person name="Rombauts S."/>
            <person name="Rushton P."/>
            <person name="Sanderfoot A."/>
            <person name="Schween G."/>
            <person name="Shiu S.-H."/>
            <person name="Stueber K."/>
            <person name="Theodoulou F.L."/>
            <person name="Tu H."/>
            <person name="Van de Peer Y."/>
            <person name="Verrier P.J."/>
            <person name="Waters E."/>
            <person name="Wood A."/>
            <person name="Yang L."/>
            <person name="Cove D."/>
            <person name="Cuming A."/>
            <person name="Hasebe M."/>
            <person name="Lucas S."/>
            <person name="Mishler D.B."/>
            <person name="Reski R."/>
            <person name="Grigoriev I."/>
            <person name="Quatrano R.S."/>
            <person name="Boore J.L."/>
        </authorList>
    </citation>
    <scope>NUCLEOTIDE SEQUENCE [LARGE SCALE GENOMIC DNA]</scope>
    <source>
        <strain evidence="2 3">cv. Gransden 2004</strain>
    </source>
</reference>
<evidence type="ECO:0000313" key="1">
    <source>
        <dbReference type="EMBL" id="PNR40636.1"/>
    </source>
</evidence>
<name>A0A2K1JH63_PHYPA</name>
<organism evidence="1">
    <name type="scientific">Physcomitrium patens</name>
    <name type="common">Spreading-leaved earth moss</name>
    <name type="synonym">Physcomitrella patens</name>
    <dbReference type="NCBI Taxonomy" id="3218"/>
    <lineage>
        <taxon>Eukaryota</taxon>
        <taxon>Viridiplantae</taxon>
        <taxon>Streptophyta</taxon>
        <taxon>Embryophyta</taxon>
        <taxon>Bryophyta</taxon>
        <taxon>Bryophytina</taxon>
        <taxon>Bryopsida</taxon>
        <taxon>Funariidae</taxon>
        <taxon>Funariales</taxon>
        <taxon>Funariaceae</taxon>
        <taxon>Physcomitrium</taxon>
    </lineage>
</organism>
<evidence type="ECO:0000313" key="3">
    <source>
        <dbReference type="Proteomes" id="UP000006727"/>
    </source>
</evidence>
<dbReference type="InParanoid" id="A0A2K1JH63"/>
<dbReference type="Gramene" id="Pp3c14_5020V3.1">
    <property type="protein sequence ID" value="PAC:32961468.CDS.1"/>
    <property type="gene ID" value="Pp3c14_5020"/>
</dbReference>
<protein>
    <submittedName>
        <fullName evidence="1 2">Uncharacterized protein</fullName>
    </submittedName>
</protein>
<proteinExistence type="predicted"/>
<evidence type="ECO:0000313" key="2">
    <source>
        <dbReference type="EnsemblPlants" id="PAC:32961468.CDS.1"/>
    </source>
</evidence>
<sequence length="104" mass="11945">MFDIVDCLILITTLQPQTPTAEMDMFNGDTDHQFHISWTSLLECSQWIALLVCSGSCKQTLRSLVLQVITTIVTMSTRRFVCLWSPMSIFMHMFKVSQKVFACF</sequence>
<dbReference type="Proteomes" id="UP000006727">
    <property type="component" value="Chromosome 14"/>
</dbReference>